<dbReference type="Proteomes" id="UP000235828">
    <property type="component" value="Chromosome A"/>
</dbReference>
<feature type="chain" id="PRO_5014621146" description="Outer membrane protein beta-barrel domain-containing protein" evidence="2">
    <location>
        <begin position="19"/>
        <end position="160"/>
    </location>
</feature>
<dbReference type="InterPro" id="IPR023614">
    <property type="entry name" value="Porin_dom_sf"/>
</dbReference>
<proteinExistence type="predicted"/>
<evidence type="ECO:0000313" key="4">
    <source>
        <dbReference type="EMBL" id="SON48782.1"/>
    </source>
</evidence>
<evidence type="ECO:0000259" key="3">
    <source>
        <dbReference type="Pfam" id="PF13505"/>
    </source>
</evidence>
<dbReference type="KEGG" id="vta:A0803"/>
<organism evidence="4 5">
    <name type="scientific">Vibrio tapetis subsp. tapetis</name>
    <dbReference type="NCBI Taxonomy" id="1671868"/>
    <lineage>
        <taxon>Bacteria</taxon>
        <taxon>Pseudomonadati</taxon>
        <taxon>Pseudomonadota</taxon>
        <taxon>Gammaproteobacteria</taxon>
        <taxon>Vibrionales</taxon>
        <taxon>Vibrionaceae</taxon>
        <taxon>Vibrio</taxon>
    </lineage>
</organism>
<dbReference type="EMBL" id="LT960611">
    <property type="protein sequence ID" value="SON48782.1"/>
    <property type="molecule type" value="Genomic_DNA"/>
</dbReference>
<evidence type="ECO:0000256" key="2">
    <source>
        <dbReference type="SAM" id="SignalP"/>
    </source>
</evidence>
<protein>
    <recommendedName>
        <fullName evidence="3">Outer membrane protein beta-barrel domain-containing protein</fullName>
    </recommendedName>
</protein>
<evidence type="ECO:0000256" key="1">
    <source>
        <dbReference type="ARBA" id="ARBA00022729"/>
    </source>
</evidence>
<dbReference type="Pfam" id="PF13505">
    <property type="entry name" value="OMP_b-brl"/>
    <property type="match status" value="1"/>
</dbReference>
<feature type="domain" description="Outer membrane protein beta-barrel" evidence="3">
    <location>
        <begin position="16"/>
        <end position="160"/>
    </location>
</feature>
<evidence type="ECO:0000313" key="5">
    <source>
        <dbReference type="Proteomes" id="UP000235828"/>
    </source>
</evidence>
<dbReference type="InterPro" id="IPR011250">
    <property type="entry name" value="OMP/PagP_B-barrel"/>
</dbReference>
<keyword evidence="1 2" id="KW-0732">Signal</keyword>
<feature type="signal peptide" evidence="2">
    <location>
        <begin position="1"/>
        <end position="18"/>
    </location>
</feature>
<dbReference type="InterPro" id="IPR027385">
    <property type="entry name" value="Beta-barrel_OMP"/>
</dbReference>
<dbReference type="RefSeq" id="WP_102521570.1">
    <property type="nucleotide sequence ID" value="NZ_LT960611.1"/>
</dbReference>
<sequence>MKKLLIATAILASSAASANVDFTLLGGIDTQNGLNLAAEVGFGQAVVGVKGLGSIEETLMLTQTNTLTGTQNDTTVYGGYRLGNGMAIKAGAVFSSYDVKITGTSIDDSRSTIRPMVGFGYDFSDNFTMDVHYTASSELNAEGRIITLDDSFTFLAGYRF</sequence>
<dbReference type="Gene3D" id="2.40.160.10">
    <property type="entry name" value="Porin"/>
    <property type="match status" value="1"/>
</dbReference>
<name>A0A2N8ZA60_9VIBR</name>
<reference evidence="4 5" key="1">
    <citation type="submission" date="2017-10" db="EMBL/GenBank/DDBJ databases">
        <authorList>
            <person name="Banno H."/>
            <person name="Chua N.-H."/>
        </authorList>
    </citation>
    <scope>NUCLEOTIDE SEQUENCE [LARGE SCALE GENOMIC DNA]</scope>
    <source>
        <strain evidence="4">Vibrio tapetis CECT4600</strain>
    </source>
</reference>
<accession>A0A2N8ZA60</accession>
<gene>
    <name evidence="4" type="ORF">VTAP4600_A0803</name>
</gene>
<dbReference type="SUPFAM" id="SSF56925">
    <property type="entry name" value="OMPA-like"/>
    <property type="match status" value="1"/>
</dbReference>
<dbReference type="AlphaFoldDB" id="A0A2N8ZA60"/>
<keyword evidence="5" id="KW-1185">Reference proteome</keyword>